<dbReference type="AlphaFoldDB" id="A0A562PWV1"/>
<dbReference type="InterPro" id="IPR016163">
    <property type="entry name" value="Ald_DH_C"/>
</dbReference>
<evidence type="ECO:0000259" key="4">
    <source>
        <dbReference type="Pfam" id="PF01575"/>
    </source>
</evidence>
<accession>A0A562PWV1</accession>
<dbReference type="Pfam" id="PF00171">
    <property type="entry name" value="Aldedh"/>
    <property type="match status" value="1"/>
</dbReference>
<evidence type="ECO:0000313" key="5">
    <source>
        <dbReference type="EMBL" id="TWI48650.1"/>
    </source>
</evidence>
<name>A0A562PWV1_9BURK</name>
<feature type="domain" description="MaoC-like" evidence="4">
    <location>
        <begin position="547"/>
        <end position="653"/>
    </location>
</feature>
<dbReference type="InterPro" id="IPR016162">
    <property type="entry name" value="Ald_DH_N"/>
</dbReference>
<evidence type="ECO:0000313" key="6">
    <source>
        <dbReference type="Proteomes" id="UP000315112"/>
    </source>
</evidence>
<dbReference type="InterPro" id="IPR002539">
    <property type="entry name" value="MaoC-like_dom"/>
</dbReference>
<dbReference type="InterPro" id="IPR011966">
    <property type="entry name" value="PaaN-DH"/>
</dbReference>
<dbReference type="GO" id="GO:0016787">
    <property type="term" value="F:hydrolase activity"/>
    <property type="evidence" value="ECO:0007669"/>
    <property type="project" value="UniProtKB-KW"/>
</dbReference>
<dbReference type="PANTHER" id="PTHR43111">
    <property type="entry name" value="ALDEHYDE DEHYDROGENASE B-RELATED"/>
    <property type="match status" value="1"/>
</dbReference>
<organism evidence="5 6">
    <name type="scientific">Pseudoduganella flava</name>
    <dbReference type="NCBI Taxonomy" id="871742"/>
    <lineage>
        <taxon>Bacteria</taxon>
        <taxon>Pseudomonadati</taxon>
        <taxon>Pseudomonadota</taxon>
        <taxon>Betaproteobacteria</taxon>
        <taxon>Burkholderiales</taxon>
        <taxon>Oxalobacteraceae</taxon>
        <taxon>Telluria group</taxon>
        <taxon>Pseudoduganella</taxon>
    </lineage>
</organism>
<dbReference type="Gene3D" id="3.40.309.10">
    <property type="entry name" value="Aldehyde Dehydrogenase, Chain A, domain 2"/>
    <property type="match status" value="1"/>
</dbReference>
<comment type="caution">
    <text evidence="5">The sequence shown here is derived from an EMBL/GenBank/DDBJ whole genome shotgun (WGS) entry which is preliminary data.</text>
</comment>
<feature type="domain" description="Aldehyde dehydrogenase" evidence="3">
    <location>
        <begin position="58"/>
        <end position="464"/>
    </location>
</feature>
<dbReference type="SUPFAM" id="SSF53720">
    <property type="entry name" value="ALDH-like"/>
    <property type="match status" value="1"/>
</dbReference>
<sequence>MGHMSTPATLQSFIAGRWHGGTAHQPLHSALNNSLIYHTHAETIDFAEVLDYGRKTGIRSLMALDFQQRAARLKALAAYLMERKEELYEISRYTGATRPDSWIDVEGGIGTLYAYASIGSRELPSSNVLHEGPAMPLGKRGGFSGTHILVPRGGVAVHINAFNFPIWGLLEKFAPSFLAAMPCIGKPATATSYVTEALVRMIHASGLVPDGALQLVIGSTGDLLDRLSGFDAVTFTGSADTAAKLRANRNLIANSVPFTAEADSLNCAILAPDVTPDDPEFDLFVKEVAREMTAKAGQKCTAIRRIIVPRTQAEAVAERLRERLVKVTVGDPSIEGVRMGALASKDQQRDVAAQVDRLLAGNELIYGRPEELKLVGDGVHDGAFFAPTLVMCRNAMENDAVHDVEAFGPVSTLMTYDGIDEALALAARGKGSLVSTLVTKDPRTAAYAVPIAAAHHGRVLVLEREASVDSTGHGSPLPQLKHGGPGRAGGGEELGGIRAVKHFLQRTAVQGSPTMLSAITGEYVRGGAVVESEVHPFRKHFEDLRVGDSLLTHRRTVSEADIVNFGGVSGDYFYMHFDDIAAKDTQFGQRIAHGYFVLSAAAGLFVSPAPGPVLANYGLDNLRFVAPVAIGDTIRARLTCKRKVDRNRTDHRGVGQGVVAWDVQVTNQRDELVASYDILTLVAKRA</sequence>
<evidence type="ECO:0000256" key="1">
    <source>
        <dbReference type="ARBA" id="ARBA00023002"/>
    </source>
</evidence>
<keyword evidence="1" id="KW-0560">Oxidoreductase</keyword>
<dbReference type="PANTHER" id="PTHR43111:SF1">
    <property type="entry name" value="ALDEHYDE DEHYDROGENASE B-RELATED"/>
    <property type="match status" value="1"/>
</dbReference>
<gene>
    <name evidence="5" type="ORF">IP92_02042</name>
</gene>
<dbReference type="InterPro" id="IPR029069">
    <property type="entry name" value="HotDog_dom_sf"/>
</dbReference>
<evidence type="ECO:0000256" key="2">
    <source>
        <dbReference type="SAM" id="MobiDB-lite"/>
    </source>
</evidence>
<protein>
    <submittedName>
        <fullName evidence="5">Oxepin-CoA hydrolase/3-oxo-5,6-dehydrosuberyl-CoA semialdehyde dehydrogenase</fullName>
    </submittedName>
</protein>
<dbReference type="Gene3D" id="3.40.605.10">
    <property type="entry name" value="Aldehyde Dehydrogenase, Chain A, domain 1"/>
    <property type="match status" value="1"/>
</dbReference>
<dbReference type="NCBIfam" id="NF008868">
    <property type="entry name" value="PRK11903.1"/>
    <property type="match status" value="1"/>
</dbReference>
<evidence type="ECO:0000259" key="3">
    <source>
        <dbReference type="Pfam" id="PF00171"/>
    </source>
</evidence>
<dbReference type="SUPFAM" id="SSF54637">
    <property type="entry name" value="Thioesterase/thiol ester dehydrase-isomerase"/>
    <property type="match status" value="1"/>
</dbReference>
<dbReference type="Proteomes" id="UP000315112">
    <property type="component" value="Unassembled WGS sequence"/>
</dbReference>
<dbReference type="InterPro" id="IPR015590">
    <property type="entry name" value="Aldehyde_DH_dom"/>
</dbReference>
<feature type="region of interest" description="Disordered" evidence="2">
    <location>
        <begin position="467"/>
        <end position="490"/>
    </location>
</feature>
<dbReference type="EMBL" id="VLKW01000003">
    <property type="protein sequence ID" value="TWI48650.1"/>
    <property type="molecule type" value="Genomic_DNA"/>
</dbReference>
<keyword evidence="5" id="KW-0378">Hydrolase</keyword>
<dbReference type="GO" id="GO:0016620">
    <property type="term" value="F:oxidoreductase activity, acting on the aldehyde or oxo group of donors, NAD or NADP as acceptor"/>
    <property type="evidence" value="ECO:0007669"/>
    <property type="project" value="InterPro"/>
</dbReference>
<dbReference type="Pfam" id="PF01575">
    <property type="entry name" value="MaoC_dehydratas"/>
    <property type="match status" value="1"/>
</dbReference>
<reference evidence="5 6" key="1">
    <citation type="journal article" date="2015" name="Stand. Genomic Sci.">
        <title>Genomic Encyclopedia of Bacterial and Archaeal Type Strains, Phase III: the genomes of soil and plant-associated and newly described type strains.</title>
        <authorList>
            <person name="Whitman W.B."/>
            <person name="Woyke T."/>
            <person name="Klenk H.P."/>
            <person name="Zhou Y."/>
            <person name="Lilburn T.G."/>
            <person name="Beck B.J."/>
            <person name="De Vos P."/>
            <person name="Vandamme P."/>
            <person name="Eisen J.A."/>
            <person name="Garrity G."/>
            <person name="Hugenholtz P."/>
            <person name="Kyrpides N.C."/>
        </authorList>
    </citation>
    <scope>NUCLEOTIDE SEQUENCE [LARGE SCALE GENOMIC DNA]</scope>
    <source>
        <strain evidence="5 6">CGMCC 1.10685</strain>
    </source>
</reference>
<proteinExistence type="predicted"/>
<dbReference type="NCBIfam" id="TIGR02278">
    <property type="entry name" value="PaaN-DH"/>
    <property type="match status" value="1"/>
</dbReference>
<dbReference type="Gene3D" id="3.10.129.10">
    <property type="entry name" value="Hotdog Thioesterase"/>
    <property type="match status" value="1"/>
</dbReference>
<dbReference type="InterPro" id="IPR016161">
    <property type="entry name" value="Ald_DH/histidinol_DH"/>
</dbReference>
<dbReference type="CDD" id="cd07128">
    <property type="entry name" value="ALDH_MaoC-N"/>
    <property type="match status" value="1"/>
</dbReference>